<dbReference type="EMBL" id="BQXS01011307">
    <property type="protein sequence ID" value="GKT36813.1"/>
    <property type="molecule type" value="Genomic_DNA"/>
</dbReference>
<proteinExistence type="predicted"/>
<keyword evidence="2" id="KW-1185">Reference proteome</keyword>
<name>A0ABQ5KWI5_9EUKA</name>
<evidence type="ECO:0000313" key="1">
    <source>
        <dbReference type="EMBL" id="GKT36813.1"/>
    </source>
</evidence>
<comment type="caution">
    <text evidence="1">The sequence shown here is derived from an EMBL/GenBank/DDBJ whole genome shotgun (WGS) entry which is preliminary data.</text>
</comment>
<organism evidence="1 2">
    <name type="scientific">Aduncisulcus paluster</name>
    <dbReference type="NCBI Taxonomy" id="2918883"/>
    <lineage>
        <taxon>Eukaryota</taxon>
        <taxon>Metamonada</taxon>
        <taxon>Carpediemonas-like organisms</taxon>
        <taxon>Aduncisulcus</taxon>
    </lineage>
</organism>
<sequence length="150" mass="16626">MHVENAEYVSETGTATSCKSTVTLTFQYDALCDTYSKNFPVVLTSISGTLKTINASSEEEETPYSVEFDDPKTVSGKITCEESTFTHSMTLELPNSKFCQSDDSTFFSIDNFSGYVASDYLSVKSWLISFIYSVFGRFGLDTMKFGAMAQ</sequence>
<accession>A0ABQ5KWI5</accession>
<evidence type="ECO:0000313" key="2">
    <source>
        <dbReference type="Proteomes" id="UP001057375"/>
    </source>
</evidence>
<gene>
    <name evidence="1" type="ORF">ADUPG1_009711</name>
</gene>
<dbReference type="Proteomes" id="UP001057375">
    <property type="component" value="Unassembled WGS sequence"/>
</dbReference>
<protein>
    <submittedName>
        <fullName evidence="1">Uncharacterized protein</fullName>
    </submittedName>
</protein>
<reference evidence="1" key="1">
    <citation type="submission" date="2022-03" db="EMBL/GenBank/DDBJ databases">
        <title>Draft genome sequence of Aduncisulcus paluster, a free-living microaerophilic Fornicata.</title>
        <authorList>
            <person name="Yuyama I."/>
            <person name="Kume K."/>
            <person name="Tamura T."/>
            <person name="Inagaki Y."/>
            <person name="Hashimoto T."/>
        </authorList>
    </citation>
    <scope>NUCLEOTIDE SEQUENCE</scope>
    <source>
        <strain evidence="1">NY0171</strain>
    </source>
</reference>